<dbReference type="GO" id="GO:0000151">
    <property type="term" value="C:ubiquitin ligase complex"/>
    <property type="evidence" value="ECO:0007669"/>
    <property type="project" value="TreeGrafter"/>
</dbReference>
<dbReference type="GO" id="GO:0051865">
    <property type="term" value="P:protein autoubiquitination"/>
    <property type="evidence" value="ECO:0007669"/>
    <property type="project" value="TreeGrafter"/>
</dbReference>
<organism evidence="1 2">
    <name type="scientific">Claviceps pusilla</name>
    <dbReference type="NCBI Taxonomy" id="123648"/>
    <lineage>
        <taxon>Eukaryota</taxon>
        <taxon>Fungi</taxon>
        <taxon>Dikarya</taxon>
        <taxon>Ascomycota</taxon>
        <taxon>Pezizomycotina</taxon>
        <taxon>Sordariomycetes</taxon>
        <taxon>Hypocreomycetidae</taxon>
        <taxon>Hypocreales</taxon>
        <taxon>Clavicipitaceae</taxon>
        <taxon>Claviceps</taxon>
    </lineage>
</organism>
<dbReference type="OrthoDB" id="66510at2759"/>
<dbReference type="InterPro" id="IPR019193">
    <property type="entry name" value="UBQ-conj_enz_E2-bd_prot"/>
</dbReference>
<dbReference type="GO" id="GO:0030332">
    <property type="term" value="F:cyclin binding"/>
    <property type="evidence" value="ECO:0007669"/>
    <property type="project" value="TreeGrafter"/>
</dbReference>
<reference evidence="1" key="1">
    <citation type="journal article" date="2020" name="bioRxiv">
        <title>Whole genome comparisons of ergot fungi reveals the divergence and evolution of species within the genus Claviceps are the result of varying mechanisms driving genome evolution and host range expansion.</title>
        <authorList>
            <person name="Wyka S.A."/>
            <person name="Mondo S.J."/>
            <person name="Liu M."/>
            <person name="Dettman J."/>
            <person name="Nalam V."/>
            <person name="Broders K.D."/>
        </authorList>
    </citation>
    <scope>NUCLEOTIDE SEQUENCE</scope>
    <source>
        <strain evidence="1">CCC 602</strain>
    </source>
</reference>
<dbReference type="PANTHER" id="PTHR31531">
    <property type="entry name" value="E3 UBIQUITIN-PROTEIN LIGASE E3D FAMILY MEMBER"/>
    <property type="match status" value="1"/>
</dbReference>
<dbReference type="GO" id="GO:0005829">
    <property type="term" value="C:cytosol"/>
    <property type="evidence" value="ECO:0007669"/>
    <property type="project" value="TreeGrafter"/>
</dbReference>
<evidence type="ECO:0000313" key="1">
    <source>
        <dbReference type="EMBL" id="KAG6012398.1"/>
    </source>
</evidence>
<dbReference type="Pfam" id="PF09814">
    <property type="entry name" value="HECT_2"/>
    <property type="match status" value="1"/>
</dbReference>
<dbReference type="GO" id="GO:0006513">
    <property type="term" value="P:protein monoubiquitination"/>
    <property type="evidence" value="ECO:0007669"/>
    <property type="project" value="TreeGrafter"/>
</dbReference>
<dbReference type="GO" id="GO:0061630">
    <property type="term" value="F:ubiquitin protein ligase activity"/>
    <property type="evidence" value="ECO:0007669"/>
    <property type="project" value="TreeGrafter"/>
</dbReference>
<comment type="caution">
    <text evidence="1">The sequence shown here is derived from an EMBL/GenBank/DDBJ whole genome shotgun (WGS) entry which is preliminary data.</text>
</comment>
<dbReference type="Proteomes" id="UP000748025">
    <property type="component" value="Unassembled WGS sequence"/>
</dbReference>
<dbReference type="GO" id="GO:0000209">
    <property type="term" value="P:protein polyubiquitination"/>
    <property type="evidence" value="ECO:0007669"/>
    <property type="project" value="TreeGrafter"/>
</dbReference>
<dbReference type="EMBL" id="SRPW01000747">
    <property type="protein sequence ID" value="KAG6012398.1"/>
    <property type="molecule type" value="Genomic_DNA"/>
</dbReference>
<dbReference type="GO" id="GO:0043161">
    <property type="term" value="P:proteasome-mediated ubiquitin-dependent protein catabolic process"/>
    <property type="evidence" value="ECO:0007669"/>
    <property type="project" value="TreeGrafter"/>
</dbReference>
<evidence type="ECO:0008006" key="3">
    <source>
        <dbReference type="Google" id="ProtNLM"/>
    </source>
</evidence>
<dbReference type="GO" id="GO:0031624">
    <property type="term" value="F:ubiquitin conjugating enzyme binding"/>
    <property type="evidence" value="ECO:0007669"/>
    <property type="project" value="TreeGrafter"/>
</dbReference>
<proteinExistence type="predicted"/>
<evidence type="ECO:0000313" key="2">
    <source>
        <dbReference type="Proteomes" id="UP000748025"/>
    </source>
</evidence>
<protein>
    <recommendedName>
        <fullName evidence="3">Ubiquitin-conjugating enzyme E2C-binding protein</fullName>
    </recommendedName>
</protein>
<sequence>MAILNDGAGSILYAELLSNIRQVSIAATLPSPPKPDTLARIAEDGQRFYLEHDGITSSLDLPATVAKTLLRPAQGASRHLTWRLPLSSVGVVTPPFSPENQAVPWAASDLEHGSAVSCRTCSSIIVPDGVLKVWKDLPSENWAEMMEFWHCHKPHDHGQQENGNLANKGYGANHVISAQPGVGFVDITSFMFDEHDCRNLLFSVSVVAEASNSSSNAVRGDSNTGKYLRIFCNKCAAEIGLFNIKVGSVALFKWQVSCTTTVPTGLAPTGPECLAASLMANISRSGCAKSLIMPHISEKGQHSIRTLYLWVLNPNVVYSSSLVSGKRSAMKILFREVSQEEGNKLVDSVVSDVQDTYFPTATIDLSRETLVMNSRLLPETERSFKEWQVGLLNRWEAVNNEPQA</sequence>
<dbReference type="PANTHER" id="PTHR31531:SF2">
    <property type="entry name" value="E3 UBIQUITIN-PROTEIN LIGASE E3D"/>
    <property type="match status" value="1"/>
</dbReference>
<accession>A0A9P7T1C4</accession>
<dbReference type="GO" id="GO:0005634">
    <property type="term" value="C:nucleus"/>
    <property type="evidence" value="ECO:0007669"/>
    <property type="project" value="TreeGrafter"/>
</dbReference>
<gene>
    <name evidence="1" type="ORF">E4U43_007812</name>
</gene>
<name>A0A9P7T1C4_9HYPO</name>
<keyword evidence="2" id="KW-1185">Reference proteome</keyword>
<dbReference type="AlphaFoldDB" id="A0A9P7T1C4"/>